<dbReference type="InterPro" id="IPR005000">
    <property type="entry name" value="Aldolase/citrate-lyase_domain"/>
</dbReference>
<keyword evidence="7" id="KW-0456">Lyase</keyword>
<keyword evidence="3 5" id="KW-0460">Magnesium</keyword>
<dbReference type="Pfam" id="PF03328">
    <property type="entry name" value="HpcH_HpaI"/>
    <property type="match status" value="1"/>
</dbReference>
<organism evidence="7 8">
    <name type="scientific">Rhodococcus jostii</name>
    <dbReference type="NCBI Taxonomy" id="132919"/>
    <lineage>
        <taxon>Bacteria</taxon>
        <taxon>Bacillati</taxon>
        <taxon>Actinomycetota</taxon>
        <taxon>Actinomycetes</taxon>
        <taxon>Mycobacteriales</taxon>
        <taxon>Nocardiaceae</taxon>
        <taxon>Rhodococcus</taxon>
    </lineage>
</organism>
<evidence type="ECO:0000256" key="5">
    <source>
        <dbReference type="PIRSR" id="PIRSR015582-2"/>
    </source>
</evidence>
<reference evidence="8" key="1">
    <citation type="submission" date="2016-10" db="EMBL/GenBank/DDBJ databases">
        <authorList>
            <person name="Varghese N."/>
        </authorList>
    </citation>
    <scope>NUCLEOTIDE SEQUENCE [LARGE SCALE GENOMIC DNA]</scope>
    <source>
        <strain evidence="8">DSM 44719</strain>
    </source>
</reference>
<dbReference type="OrthoDB" id="5172636at2"/>
<feature type="binding site" evidence="4">
    <location>
        <position position="68"/>
    </location>
    <ligand>
        <name>substrate</name>
    </ligand>
</feature>
<evidence type="ECO:0000259" key="6">
    <source>
        <dbReference type="Pfam" id="PF03328"/>
    </source>
</evidence>
<dbReference type="InterPro" id="IPR015813">
    <property type="entry name" value="Pyrv/PenolPyrv_kinase-like_dom"/>
</dbReference>
<gene>
    <name evidence="7" type="ORF">SAMN04490220_0997</name>
</gene>
<feature type="binding site" evidence="5">
    <location>
        <position position="161"/>
    </location>
    <ligand>
        <name>Mg(2+)</name>
        <dbReference type="ChEBI" id="CHEBI:18420"/>
    </ligand>
</feature>
<dbReference type="Proteomes" id="UP000183407">
    <property type="component" value="Unassembled WGS sequence"/>
</dbReference>
<dbReference type="PANTHER" id="PTHR32308">
    <property type="entry name" value="LYASE BETA SUBUNIT, PUTATIVE (AFU_ORTHOLOGUE AFUA_4G13030)-RELATED"/>
    <property type="match status" value="1"/>
</dbReference>
<dbReference type="GO" id="GO:0000287">
    <property type="term" value="F:magnesium ion binding"/>
    <property type="evidence" value="ECO:0007669"/>
    <property type="project" value="TreeGrafter"/>
</dbReference>
<dbReference type="PIRSF" id="PIRSF015582">
    <property type="entry name" value="Cit_lyase_B"/>
    <property type="match status" value="1"/>
</dbReference>
<dbReference type="GO" id="GO:0006107">
    <property type="term" value="P:oxaloacetate metabolic process"/>
    <property type="evidence" value="ECO:0007669"/>
    <property type="project" value="TreeGrafter"/>
</dbReference>
<feature type="binding site" evidence="5">
    <location>
        <position position="131"/>
    </location>
    <ligand>
        <name>Mg(2+)</name>
        <dbReference type="ChEBI" id="CHEBI:18420"/>
    </ligand>
</feature>
<proteinExistence type="predicted"/>
<comment type="cofactor">
    <cofactor evidence="1">
        <name>Mg(2+)</name>
        <dbReference type="ChEBI" id="CHEBI:18420"/>
    </cofactor>
</comment>
<dbReference type="RefSeq" id="WP_073369945.1">
    <property type="nucleotide sequence ID" value="NZ_FNTL01000003.1"/>
</dbReference>
<evidence type="ECO:0000256" key="3">
    <source>
        <dbReference type="ARBA" id="ARBA00022842"/>
    </source>
</evidence>
<dbReference type="Gene3D" id="3.20.20.60">
    <property type="entry name" value="Phosphoenolpyruvate-binding domains"/>
    <property type="match status" value="1"/>
</dbReference>
<evidence type="ECO:0000256" key="4">
    <source>
        <dbReference type="PIRSR" id="PIRSR015582-1"/>
    </source>
</evidence>
<dbReference type="PANTHER" id="PTHR32308:SF1">
    <property type="entry name" value="HPCH_HPAI ALDOLASE_CITRATE LYASE DOMAIN-CONTAINING PROTEIN"/>
    <property type="match status" value="1"/>
</dbReference>
<dbReference type="EMBL" id="FNTL01000003">
    <property type="protein sequence ID" value="SEB47414.1"/>
    <property type="molecule type" value="Genomic_DNA"/>
</dbReference>
<dbReference type="InterPro" id="IPR040442">
    <property type="entry name" value="Pyrv_kinase-like_dom_sf"/>
</dbReference>
<evidence type="ECO:0000313" key="8">
    <source>
        <dbReference type="Proteomes" id="UP000183407"/>
    </source>
</evidence>
<evidence type="ECO:0000256" key="2">
    <source>
        <dbReference type="ARBA" id="ARBA00022723"/>
    </source>
</evidence>
<keyword evidence="2 5" id="KW-0479">Metal-binding</keyword>
<feature type="domain" description="HpcH/HpaI aldolase/citrate lyase" evidence="6">
    <location>
        <begin position="5"/>
        <end position="230"/>
    </location>
</feature>
<dbReference type="AlphaFoldDB" id="A0A1H4JM56"/>
<evidence type="ECO:0000313" key="7">
    <source>
        <dbReference type="EMBL" id="SEB47414.1"/>
    </source>
</evidence>
<protein>
    <submittedName>
        <fullName evidence="7">Citrate lyase subunit beta / citryl-CoA lyase</fullName>
    </submittedName>
</protein>
<dbReference type="SUPFAM" id="SSF51621">
    <property type="entry name" value="Phosphoenolpyruvate/pyruvate domain"/>
    <property type="match status" value="1"/>
</dbReference>
<evidence type="ECO:0000256" key="1">
    <source>
        <dbReference type="ARBA" id="ARBA00001946"/>
    </source>
</evidence>
<accession>A0A1H4JM56</accession>
<dbReference type="InterPro" id="IPR011206">
    <property type="entry name" value="Citrate_lyase_beta/mcl1/mcl2"/>
</dbReference>
<dbReference type="GO" id="GO:0016829">
    <property type="term" value="F:lyase activity"/>
    <property type="evidence" value="ECO:0007669"/>
    <property type="project" value="UniProtKB-KW"/>
</dbReference>
<sequence>MKLSRSLLFVPGHRQSWVAKGIASSADALILDLEDSVPSSLKDEARHTVAQSVREVRQSGSDIGLYARLNALDSGLTGDDLEVIAIEQLDGFVLPKTFSEVDIAHFDALVTHFERRNGVPSGHFEFILALETAQAYASCERLIAASPRNATLFAGTARDADVARSVGFQFTPEGLETLYMRSRALLATRAAGCEFPLFGLWQDVHDLEGARRFAVDNRRLGFRGQVVIHPSHVQIANEVFSPSDAEVEFYEGMIAAFEAAERDGIAAVDYEGQHIDYAHVKTAQAVVDLHATLTSRKSNDDTSAVLR</sequence>
<name>A0A1H4JM56_RHOJO</name>
<feature type="binding site" evidence="4">
    <location>
        <position position="131"/>
    </location>
    <ligand>
        <name>substrate</name>
    </ligand>
</feature>